<dbReference type="Proteomes" id="UP000297982">
    <property type="component" value="Unassembled WGS sequence"/>
</dbReference>
<evidence type="ECO:0000256" key="3">
    <source>
        <dbReference type="ARBA" id="ARBA00022989"/>
    </source>
</evidence>
<sequence length="119" mass="12983">MAHLHITSWVIAFVMLGLATTFHRAGKQKAAKISQMILRADYLLVLFSGGWLFSSYANYGPLIIIKVLAGLWVLASMEAISAKYKKGKPAGSWWLQLTIAAILAIILGWGFLPLGILPA</sequence>
<evidence type="ECO:0000256" key="1">
    <source>
        <dbReference type="ARBA" id="ARBA00022475"/>
    </source>
</evidence>
<keyword evidence="7" id="KW-1185">Reference proteome</keyword>
<accession>A0A4Z0H7N5</accession>
<evidence type="ECO:0000313" key="7">
    <source>
        <dbReference type="Proteomes" id="UP000297982"/>
    </source>
</evidence>
<reference evidence="6 7" key="1">
    <citation type="journal article" date="2003" name="Int. J. Syst. Evol. Microbiol.">
        <title>Halobacillus salinus sp. nov., isolated from a salt lake on the coast of the East Sea in Korea.</title>
        <authorList>
            <person name="Yoon J.H."/>
            <person name="Kang K.H."/>
            <person name="Park Y.H."/>
        </authorList>
    </citation>
    <scope>NUCLEOTIDE SEQUENCE [LARGE SCALE GENOMIC DNA]</scope>
    <source>
        <strain evidence="6 7">HSL-3</strain>
    </source>
</reference>
<dbReference type="OrthoDB" id="2365314at2"/>
<dbReference type="InterPro" id="IPR010899">
    <property type="entry name" value="UPF0344"/>
</dbReference>
<keyword evidence="3 5" id="KW-1133">Transmembrane helix</keyword>
<keyword evidence="1" id="KW-1003">Cell membrane</keyword>
<evidence type="ECO:0000256" key="5">
    <source>
        <dbReference type="SAM" id="Phobius"/>
    </source>
</evidence>
<comment type="caution">
    <text evidence="6">The sequence shown here is derived from an EMBL/GenBank/DDBJ whole genome shotgun (WGS) entry which is preliminary data.</text>
</comment>
<protein>
    <submittedName>
        <fullName evidence="6">DUF1516 family protein</fullName>
    </submittedName>
</protein>
<evidence type="ECO:0000313" key="6">
    <source>
        <dbReference type="EMBL" id="TGB05251.1"/>
    </source>
</evidence>
<organism evidence="6 7">
    <name type="scientific">Halobacillus salinus</name>
    <dbReference type="NCBI Taxonomy" id="192814"/>
    <lineage>
        <taxon>Bacteria</taxon>
        <taxon>Bacillati</taxon>
        <taxon>Bacillota</taxon>
        <taxon>Bacilli</taxon>
        <taxon>Bacillales</taxon>
        <taxon>Bacillaceae</taxon>
        <taxon>Halobacillus</taxon>
    </lineage>
</organism>
<keyword evidence="2 5" id="KW-0812">Transmembrane</keyword>
<dbReference type="Pfam" id="PF07457">
    <property type="entry name" value="DUF1516"/>
    <property type="match status" value="1"/>
</dbReference>
<keyword evidence="4 5" id="KW-0472">Membrane</keyword>
<gene>
    <name evidence="6" type="ORF">E4663_09760</name>
</gene>
<feature type="transmembrane region" description="Helical" evidence="5">
    <location>
        <begin position="6"/>
        <end position="25"/>
    </location>
</feature>
<dbReference type="AlphaFoldDB" id="A0A4Z0H7N5"/>
<feature type="transmembrane region" description="Helical" evidence="5">
    <location>
        <begin position="93"/>
        <end position="112"/>
    </location>
</feature>
<evidence type="ECO:0000256" key="4">
    <source>
        <dbReference type="ARBA" id="ARBA00023136"/>
    </source>
</evidence>
<name>A0A4Z0H7N5_9BACI</name>
<dbReference type="EMBL" id="SRJC01000001">
    <property type="protein sequence ID" value="TGB05251.1"/>
    <property type="molecule type" value="Genomic_DNA"/>
</dbReference>
<dbReference type="STRING" id="192814.GCA_900166575_02336"/>
<dbReference type="RefSeq" id="WP_079480660.1">
    <property type="nucleotide sequence ID" value="NZ_FVYZ01000004.1"/>
</dbReference>
<feature type="transmembrane region" description="Helical" evidence="5">
    <location>
        <begin position="37"/>
        <end position="57"/>
    </location>
</feature>
<proteinExistence type="predicted"/>
<evidence type="ECO:0000256" key="2">
    <source>
        <dbReference type="ARBA" id="ARBA00022692"/>
    </source>
</evidence>